<dbReference type="SUPFAM" id="SSF49464">
    <property type="entry name" value="Carboxypeptidase regulatory domain-like"/>
    <property type="match status" value="1"/>
</dbReference>
<dbReference type="SUPFAM" id="SSF56935">
    <property type="entry name" value="Porins"/>
    <property type="match status" value="1"/>
</dbReference>
<gene>
    <name evidence="6" type="ORF">FFL01_10470</name>
</gene>
<reference evidence="6 7" key="1">
    <citation type="submission" date="2019-06" db="EMBL/GenBank/DDBJ databases">
        <title>Whole genome shotgun sequence of Flavobacterium flevense NBRC 14960.</title>
        <authorList>
            <person name="Hosoyama A."/>
            <person name="Uohara A."/>
            <person name="Ohji S."/>
            <person name="Ichikawa N."/>
        </authorList>
    </citation>
    <scope>NUCLEOTIDE SEQUENCE [LARGE SCALE GENOMIC DNA]</scope>
    <source>
        <strain evidence="6 7">NBRC 14960</strain>
    </source>
</reference>
<dbReference type="Gene3D" id="2.170.130.10">
    <property type="entry name" value="TonB-dependent receptor, plug domain"/>
    <property type="match status" value="1"/>
</dbReference>
<dbReference type="InterPro" id="IPR008969">
    <property type="entry name" value="CarboxyPept-like_regulatory"/>
</dbReference>
<comment type="subcellular location">
    <subcellularLocation>
        <location evidence="1">Cell outer membrane</location>
    </subcellularLocation>
</comment>
<keyword evidence="2" id="KW-0472">Membrane</keyword>
<dbReference type="InterPro" id="IPR036942">
    <property type="entry name" value="Beta-barrel_TonB_sf"/>
</dbReference>
<dbReference type="RefSeq" id="WP_073245278.1">
    <property type="nucleotide sequence ID" value="NZ_BJNP01000008.1"/>
</dbReference>
<feature type="signal peptide" evidence="4">
    <location>
        <begin position="1"/>
        <end position="20"/>
    </location>
</feature>
<feature type="chain" id="PRO_5023099493" description="TonB-dependent receptor plug domain-containing protein" evidence="4">
    <location>
        <begin position="21"/>
        <end position="841"/>
    </location>
</feature>
<dbReference type="GO" id="GO:0009279">
    <property type="term" value="C:cell outer membrane"/>
    <property type="evidence" value="ECO:0007669"/>
    <property type="project" value="UniProtKB-SubCell"/>
</dbReference>
<organism evidence="6 7">
    <name type="scientific">Flavobacterium flevense</name>
    <dbReference type="NCBI Taxonomy" id="983"/>
    <lineage>
        <taxon>Bacteria</taxon>
        <taxon>Pseudomonadati</taxon>
        <taxon>Bacteroidota</taxon>
        <taxon>Flavobacteriia</taxon>
        <taxon>Flavobacteriales</taxon>
        <taxon>Flavobacteriaceae</taxon>
        <taxon>Flavobacterium</taxon>
    </lineage>
</organism>
<keyword evidence="4" id="KW-0732">Signal</keyword>
<evidence type="ECO:0000256" key="2">
    <source>
        <dbReference type="ARBA" id="ARBA00023136"/>
    </source>
</evidence>
<dbReference type="OrthoDB" id="9803050at2"/>
<evidence type="ECO:0000256" key="1">
    <source>
        <dbReference type="ARBA" id="ARBA00004442"/>
    </source>
</evidence>
<dbReference type="STRING" id="983.SAMN05443543_106175"/>
<dbReference type="Gene3D" id="2.40.170.20">
    <property type="entry name" value="TonB-dependent receptor, beta-barrel domain"/>
    <property type="match status" value="1"/>
</dbReference>
<dbReference type="Pfam" id="PF13715">
    <property type="entry name" value="CarbopepD_reg_2"/>
    <property type="match status" value="1"/>
</dbReference>
<dbReference type="EMBL" id="BJNP01000008">
    <property type="protein sequence ID" value="GEC71508.1"/>
    <property type="molecule type" value="Genomic_DNA"/>
</dbReference>
<dbReference type="Proteomes" id="UP000316775">
    <property type="component" value="Unassembled WGS sequence"/>
</dbReference>
<name>A0A4Y4ATF3_9FLAO</name>
<evidence type="ECO:0000256" key="3">
    <source>
        <dbReference type="ARBA" id="ARBA00023237"/>
    </source>
</evidence>
<proteinExistence type="predicted"/>
<sequence>MKYNKWLLFFFLFLVSFSYAQQKTAKTSLTDIIKTIEQRFSIKFSYAVEDVSHISIEKPAESLNLQETIDYLNSKILLNFKVLDNRYVTISVLNKSFSICGVVLAEDSKTTLPGASVRINNNSKWFIVPTNGIFNLQNVALNATITISYIGYETRTFNAKEFFSEHNKCKEIYLKSGKEELNPVLINLFLTSGLQKTTDGSTVLNTKKFGILPGLTEPDILQSIQTLPGIESSNESIANINVRGGTNDQNLMLWDNIKMYHSGHFFGLISAYNPNLTQKVVVTKNGTSAEYSDGVSSMIKMSTNNEIKDKISGGGGINLISGDAFVEIPLTKNLEIDLSARHSIIDRINTATYTNYYKKSFQDSEINADNSATNSDSDFSFYDYTAKILFDLNDKHQFRANFIGINNALNYAENQNQNTTKTSSLSQKNIGYGGTWKAQWNPKLSSFMSSYFSRYNIDAQDYRVNDDQLLSEANEVIETGTKLNVYYDFNPNLKLLAGYQINETGMLNQTRVSAPFYSSTKKKVLLNHAVFSEIEYNKKNSYLRLGMRLNYFQKFDKLVFEPRINFRQKFTKELALKVEGEFKNQTTTQIIDFEDDFLGVEKRRWQLVNDQDIPIARSKQLSAGIDFNTNNWNIELTGFYKIVDGITASNQGFYNNFQFKKAFGSYTNKGIEFLINKTTTQYSTWISYTFNNNNYNFESFTPSTFPSNVDIRHSVSCGFNYTVLKNLTVSVGGIWHNGIPYTKPVEGNETIQNGNNTFVNYDAPNSLNLDDFIRLDTSISYQFNFTSTVKGSLRAGIINITNQKNTINRYYKVDPATSGKTIEVNNYSLAFTPNVSFRVNF</sequence>
<dbReference type="AlphaFoldDB" id="A0A4Y4ATF3"/>
<protein>
    <recommendedName>
        <fullName evidence="5">TonB-dependent receptor plug domain-containing protein</fullName>
    </recommendedName>
</protein>
<evidence type="ECO:0000256" key="4">
    <source>
        <dbReference type="SAM" id="SignalP"/>
    </source>
</evidence>
<dbReference type="InterPro" id="IPR012910">
    <property type="entry name" value="Plug_dom"/>
</dbReference>
<evidence type="ECO:0000313" key="7">
    <source>
        <dbReference type="Proteomes" id="UP000316775"/>
    </source>
</evidence>
<dbReference type="Pfam" id="PF07715">
    <property type="entry name" value="Plug"/>
    <property type="match status" value="1"/>
</dbReference>
<keyword evidence="3" id="KW-0998">Cell outer membrane</keyword>
<evidence type="ECO:0000313" key="6">
    <source>
        <dbReference type="EMBL" id="GEC71508.1"/>
    </source>
</evidence>
<dbReference type="InterPro" id="IPR037066">
    <property type="entry name" value="Plug_dom_sf"/>
</dbReference>
<accession>A0A4Y4ATF3</accession>
<evidence type="ECO:0000259" key="5">
    <source>
        <dbReference type="Pfam" id="PF07715"/>
    </source>
</evidence>
<comment type="caution">
    <text evidence="6">The sequence shown here is derived from an EMBL/GenBank/DDBJ whole genome shotgun (WGS) entry which is preliminary data.</text>
</comment>
<feature type="domain" description="TonB-dependent receptor plug" evidence="5">
    <location>
        <begin position="219"/>
        <end position="294"/>
    </location>
</feature>
<keyword evidence="7" id="KW-1185">Reference proteome</keyword>